<evidence type="ECO:0000313" key="9">
    <source>
        <dbReference type="EMBL" id="SEA55644.1"/>
    </source>
</evidence>
<dbReference type="OrthoDB" id="9807082at2"/>
<feature type="transmembrane region" description="Helical" evidence="8">
    <location>
        <begin position="193"/>
        <end position="223"/>
    </location>
</feature>
<dbReference type="InterPro" id="IPR052017">
    <property type="entry name" value="TSUP"/>
</dbReference>
<gene>
    <name evidence="9" type="ORF">SAMN05660964_01871</name>
</gene>
<evidence type="ECO:0000256" key="7">
    <source>
        <dbReference type="ARBA" id="ARBA00023136"/>
    </source>
</evidence>
<dbReference type="Pfam" id="PF01925">
    <property type="entry name" value="TauE"/>
    <property type="match status" value="1"/>
</dbReference>
<sequence length="254" mass="26731">MFDWTAYLLAALAAMAAGMINALAGGGTLITFPTLIALGIPPVAANVTSTVALCPGYFGATLAQLNNIRSQTQRLWLTLPAAVFGGILGGILLLNTEEKVFQALVPFLILLASLLLAIQTPLRTWLTRRLQAHSAQGIPQVWVVPLILLAAVYGGYFGAGLSVIVLAALALILDDTLTRLNALKQAVAFGVNVATAVFFLFSGKVVWVLALIMAMGALLGGLLGGKLVNGINPSMLRWLVVSIGIIIAVIYWIK</sequence>
<dbReference type="STRING" id="525918.SAMN05660964_01871"/>
<evidence type="ECO:0000256" key="3">
    <source>
        <dbReference type="ARBA" id="ARBA00022448"/>
    </source>
</evidence>
<evidence type="ECO:0000256" key="4">
    <source>
        <dbReference type="ARBA" id="ARBA00022475"/>
    </source>
</evidence>
<feature type="transmembrane region" description="Helical" evidence="8">
    <location>
        <begin position="32"/>
        <end position="54"/>
    </location>
</feature>
<evidence type="ECO:0000313" key="10">
    <source>
        <dbReference type="Proteomes" id="UP000199397"/>
    </source>
</evidence>
<organism evidence="9 10">
    <name type="scientific">Thiothrix caldifontis</name>
    <dbReference type="NCBI Taxonomy" id="525918"/>
    <lineage>
        <taxon>Bacteria</taxon>
        <taxon>Pseudomonadati</taxon>
        <taxon>Pseudomonadota</taxon>
        <taxon>Gammaproteobacteria</taxon>
        <taxon>Thiotrichales</taxon>
        <taxon>Thiotrichaceae</taxon>
        <taxon>Thiothrix</taxon>
    </lineage>
</organism>
<evidence type="ECO:0000256" key="6">
    <source>
        <dbReference type="ARBA" id="ARBA00022989"/>
    </source>
</evidence>
<dbReference type="AlphaFoldDB" id="A0A1H4C5I4"/>
<keyword evidence="6 8" id="KW-1133">Transmembrane helix</keyword>
<feature type="transmembrane region" description="Helical" evidence="8">
    <location>
        <begin position="75"/>
        <end position="94"/>
    </location>
</feature>
<dbReference type="InterPro" id="IPR002781">
    <property type="entry name" value="TM_pro_TauE-like"/>
</dbReference>
<feature type="transmembrane region" description="Helical" evidence="8">
    <location>
        <begin position="235"/>
        <end position="253"/>
    </location>
</feature>
<keyword evidence="4 8" id="KW-1003">Cell membrane</keyword>
<evidence type="ECO:0000256" key="8">
    <source>
        <dbReference type="RuleBase" id="RU363041"/>
    </source>
</evidence>
<reference evidence="9 10" key="1">
    <citation type="submission" date="2016-10" db="EMBL/GenBank/DDBJ databases">
        <authorList>
            <person name="de Groot N.N."/>
        </authorList>
    </citation>
    <scope>NUCLEOTIDE SEQUENCE [LARGE SCALE GENOMIC DNA]</scope>
    <source>
        <strain evidence="9 10">DSM 21228</strain>
    </source>
</reference>
<evidence type="ECO:0000256" key="1">
    <source>
        <dbReference type="ARBA" id="ARBA00004651"/>
    </source>
</evidence>
<keyword evidence="5 8" id="KW-0812">Transmembrane</keyword>
<dbReference type="Proteomes" id="UP000199397">
    <property type="component" value="Unassembled WGS sequence"/>
</dbReference>
<evidence type="ECO:0000256" key="5">
    <source>
        <dbReference type="ARBA" id="ARBA00022692"/>
    </source>
</evidence>
<keyword evidence="7 8" id="KW-0472">Membrane</keyword>
<dbReference type="PANTHER" id="PTHR30269:SF0">
    <property type="entry name" value="MEMBRANE TRANSPORTER PROTEIN YFCA-RELATED"/>
    <property type="match status" value="1"/>
</dbReference>
<dbReference type="EMBL" id="FNQP01000009">
    <property type="protein sequence ID" value="SEA55644.1"/>
    <property type="molecule type" value="Genomic_DNA"/>
</dbReference>
<keyword evidence="3" id="KW-0813">Transport</keyword>
<accession>A0A1H4C5I4</accession>
<comment type="similarity">
    <text evidence="2 8">Belongs to the 4-toluene sulfonate uptake permease (TSUP) (TC 2.A.102) family.</text>
</comment>
<proteinExistence type="inferred from homology"/>
<dbReference type="PANTHER" id="PTHR30269">
    <property type="entry name" value="TRANSMEMBRANE PROTEIN YFCA"/>
    <property type="match status" value="1"/>
</dbReference>
<name>A0A1H4C5I4_9GAMM</name>
<feature type="transmembrane region" description="Helical" evidence="8">
    <location>
        <begin position="141"/>
        <end position="173"/>
    </location>
</feature>
<protein>
    <recommendedName>
        <fullName evidence="8">Probable membrane transporter protein</fullName>
    </recommendedName>
</protein>
<dbReference type="GO" id="GO:0005886">
    <property type="term" value="C:plasma membrane"/>
    <property type="evidence" value="ECO:0007669"/>
    <property type="project" value="UniProtKB-SubCell"/>
</dbReference>
<feature type="transmembrane region" description="Helical" evidence="8">
    <location>
        <begin position="100"/>
        <end position="120"/>
    </location>
</feature>
<dbReference type="RefSeq" id="WP_093067822.1">
    <property type="nucleotide sequence ID" value="NZ_FNQP01000009.1"/>
</dbReference>
<evidence type="ECO:0000256" key="2">
    <source>
        <dbReference type="ARBA" id="ARBA00009142"/>
    </source>
</evidence>
<comment type="subcellular location">
    <subcellularLocation>
        <location evidence="1 8">Cell membrane</location>
        <topology evidence="1 8">Multi-pass membrane protein</topology>
    </subcellularLocation>
</comment>
<keyword evidence="10" id="KW-1185">Reference proteome</keyword>